<keyword evidence="3" id="KW-1185">Reference proteome</keyword>
<comment type="caution">
    <text evidence="2">The sequence shown here is derived from an EMBL/GenBank/DDBJ whole genome shotgun (WGS) entry which is preliminary data.</text>
</comment>
<feature type="transmembrane region" description="Helical" evidence="1">
    <location>
        <begin position="250"/>
        <end position="269"/>
    </location>
</feature>
<feature type="transmembrane region" description="Helical" evidence="1">
    <location>
        <begin position="93"/>
        <end position="110"/>
    </location>
</feature>
<reference evidence="2 3" key="2">
    <citation type="submission" date="2016-08" db="EMBL/GenBank/DDBJ databases">
        <title>Pervasive Adenine N6-methylation of Active Genes in Fungi.</title>
        <authorList>
            <consortium name="DOE Joint Genome Institute"/>
            <person name="Mondo S.J."/>
            <person name="Dannebaum R.O."/>
            <person name="Kuo R.C."/>
            <person name="Labutti K."/>
            <person name="Haridas S."/>
            <person name="Kuo A."/>
            <person name="Salamov A."/>
            <person name="Ahrendt S.R."/>
            <person name="Lipzen A."/>
            <person name="Sullivan W."/>
            <person name="Andreopoulos W.B."/>
            <person name="Clum A."/>
            <person name="Lindquist E."/>
            <person name="Daum C."/>
            <person name="Ramamoorthy G.K."/>
            <person name="Gryganskyi A."/>
            <person name="Culley D."/>
            <person name="Magnuson J.K."/>
            <person name="James T.Y."/>
            <person name="O'Malley M.A."/>
            <person name="Stajich J.E."/>
            <person name="Spatafora J.W."/>
            <person name="Visel A."/>
            <person name="Grigoriev I.V."/>
        </authorList>
    </citation>
    <scope>NUCLEOTIDE SEQUENCE [LARGE SCALE GENOMIC DNA]</scope>
    <source>
        <strain evidence="3">finn</strain>
    </source>
</reference>
<feature type="transmembrane region" description="Helical" evidence="1">
    <location>
        <begin position="174"/>
        <end position="201"/>
    </location>
</feature>
<dbReference type="EMBL" id="MCFH01000037">
    <property type="protein sequence ID" value="ORX45932.1"/>
    <property type="molecule type" value="Genomic_DNA"/>
</dbReference>
<proteinExistence type="predicted"/>
<evidence type="ECO:0008006" key="4">
    <source>
        <dbReference type="Google" id="ProtNLM"/>
    </source>
</evidence>
<feature type="transmembrane region" description="Helical" evidence="1">
    <location>
        <begin position="62"/>
        <end position="87"/>
    </location>
</feature>
<feature type="transmembrane region" description="Helical" evidence="1">
    <location>
        <begin position="131"/>
        <end position="151"/>
    </location>
</feature>
<evidence type="ECO:0000313" key="2">
    <source>
        <dbReference type="EMBL" id="ORX45932.1"/>
    </source>
</evidence>
<name>A0A1Y1V2T5_9FUNG</name>
<keyword evidence="1" id="KW-0812">Transmembrane</keyword>
<gene>
    <name evidence="2" type="ORF">BCR36DRAFT_357512</name>
</gene>
<feature type="transmembrane region" description="Helical" evidence="1">
    <location>
        <begin position="29"/>
        <end position="50"/>
    </location>
</feature>
<evidence type="ECO:0000256" key="1">
    <source>
        <dbReference type="SAM" id="Phobius"/>
    </source>
</evidence>
<reference evidence="2 3" key="1">
    <citation type="submission" date="2016-08" db="EMBL/GenBank/DDBJ databases">
        <title>Genomes of anaerobic fungi encode conserved fungal cellulosomes for biomass hydrolysis.</title>
        <authorList>
            <consortium name="DOE Joint Genome Institute"/>
            <person name="Haitjema C.H."/>
            <person name="Gilmore S.P."/>
            <person name="Henske J.K."/>
            <person name="Solomon K.V."/>
            <person name="De Groot R."/>
            <person name="Kuo A."/>
            <person name="Mondo S.J."/>
            <person name="Salamov A.A."/>
            <person name="Labutti K."/>
            <person name="Zhao Z."/>
            <person name="Chiniquy J."/>
            <person name="Barry K."/>
            <person name="Brewer H.M."/>
            <person name="Purvine S.O."/>
            <person name="Wright A.T."/>
            <person name="Boxma B."/>
            <person name="Van Alen T."/>
            <person name="Hackstein J.H."/>
            <person name="Baker S.E."/>
            <person name="Grigoriev I.V."/>
            <person name="O'Malley M.A."/>
        </authorList>
    </citation>
    <scope>NUCLEOTIDE SEQUENCE [LARGE SCALE GENOMIC DNA]</scope>
    <source>
        <strain evidence="3">finn</strain>
    </source>
</reference>
<dbReference type="Proteomes" id="UP000193719">
    <property type="component" value="Unassembled WGS sequence"/>
</dbReference>
<evidence type="ECO:0000313" key="3">
    <source>
        <dbReference type="Proteomes" id="UP000193719"/>
    </source>
</evidence>
<keyword evidence="1" id="KW-1133">Transmembrane helix</keyword>
<accession>A0A1Y1V2T5</accession>
<dbReference type="OrthoDB" id="10462882at2759"/>
<keyword evidence="1" id="KW-0472">Membrane</keyword>
<sequence>MEYNSILENLLQKRSKDKVLEFDNSNQTVALRIISIGIVISCYIYFKYTIKSAVGYIQHKNLNFLFPFVAAAFAFANNANDIAHFIYHPDNCYIFYTLFKASATLNWAPLSWLTTFRLSLISKIYLSKSKFYFITIISIILSALYCGSYFLNLNQFKYEFVEFMGCGVTNDSKYIYFVMIFDIIDSLFSLGAICIIIYNALKNLKELNTKNEKLSNLVSEGILELIIITIAKIIIYPLISVTSYQPAFDIFWDVLSVTIIYFSYQMVNFPYQNNQMEKNIGRKLFSFIGSKIKGIKTLVSSGSNVNDNDNSSYKIKKLDNNKFHTINIDETRENPSLYGLSL</sequence>
<protein>
    <recommendedName>
        <fullName evidence="4">G-protein coupled receptors family 1 profile domain-containing protein</fullName>
    </recommendedName>
</protein>
<dbReference type="AlphaFoldDB" id="A0A1Y1V2T5"/>
<organism evidence="2 3">
    <name type="scientific">Piromyces finnis</name>
    <dbReference type="NCBI Taxonomy" id="1754191"/>
    <lineage>
        <taxon>Eukaryota</taxon>
        <taxon>Fungi</taxon>
        <taxon>Fungi incertae sedis</taxon>
        <taxon>Chytridiomycota</taxon>
        <taxon>Chytridiomycota incertae sedis</taxon>
        <taxon>Neocallimastigomycetes</taxon>
        <taxon>Neocallimastigales</taxon>
        <taxon>Neocallimastigaceae</taxon>
        <taxon>Piromyces</taxon>
    </lineage>
</organism>
<feature type="transmembrane region" description="Helical" evidence="1">
    <location>
        <begin position="222"/>
        <end position="244"/>
    </location>
</feature>